<dbReference type="PANTHER" id="PTHR11208">
    <property type="entry name" value="RNA-BINDING PROTEIN RELATED"/>
    <property type="match status" value="1"/>
</dbReference>
<evidence type="ECO:0000256" key="3">
    <source>
        <dbReference type="ARBA" id="ARBA00022884"/>
    </source>
</evidence>
<dbReference type="InterPro" id="IPR036612">
    <property type="entry name" value="KH_dom_type_1_sf"/>
</dbReference>
<feature type="compositionally biased region" description="Low complexity" evidence="8">
    <location>
        <begin position="219"/>
        <end position="236"/>
    </location>
</feature>
<evidence type="ECO:0000313" key="11">
    <source>
        <dbReference type="Proteomes" id="UP000694388"/>
    </source>
</evidence>
<dbReference type="Pfam" id="PF16274">
    <property type="entry name" value="Qua1"/>
    <property type="match status" value="1"/>
</dbReference>
<dbReference type="Gene3D" id="3.30.1370.10">
    <property type="entry name" value="K Homology domain, type 1"/>
    <property type="match status" value="1"/>
</dbReference>
<dbReference type="InterPro" id="IPR032335">
    <property type="entry name" value="Sam68-YY"/>
</dbReference>
<dbReference type="GeneTree" id="ENSGT00940000157134"/>
<feature type="compositionally biased region" description="Basic and acidic residues" evidence="8">
    <location>
        <begin position="359"/>
        <end position="370"/>
    </location>
</feature>
<reference evidence="10" key="2">
    <citation type="submission" date="2025-09" db="UniProtKB">
        <authorList>
            <consortium name="Ensembl"/>
        </authorList>
    </citation>
    <scope>IDENTIFICATION</scope>
</reference>
<comment type="subcellular location">
    <subcellularLocation>
        <location evidence="1">Nucleus</location>
    </subcellularLocation>
</comment>
<proteinExistence type="inferred from homology"/>
<evidence type="ECO:0000256" key="6">
    <source>
        <dbReference type="ARBA" id="ARBA00023242"/>
    </source>
</evidence>
<evidence type="ECO:0000256" key="4">
    <source>
        <dbReference type="ARBA" id="ARBA00023015"/>
    </source>
</evidence>
<dbReference type="GO" id="GO:0005634">
    <property type="term" value="C:nucleus"/>
    <property type="evidence" value="ECO:0007669"/>
    <property type="project" value="UniProtKB-SubCell"/>
</dbReference>
<sequence length="370" mass="40634">MDLELVDEAECFRSPAESGGEVERRTTSPAHSIPVRAIMATEGQYLSELRLERTGLASNFKHAAKLVTKEMDRVQSGEPTKEERKYIDALQGKNMKLTEKVVIPTRQYPKFNFVGKLLGPRGQTLKQLQSTTGARMAIMGRGSMRDRSKEEELRKSGEAKYAHLSEELHVLVEVFSPPAEAYTRMGAAIEELKRFLVPEYEVEGYPAYANGAEEAAAAAAARGTGRGRAAPTRGRGQTAPPPPTSMVAPRGRAAALPPPPPPGRKPPPPAGRLVSGARHPPPPAYGEYPPYEDPYETGYDELGYSSYDAAYSAPAPSSAEYYDYGHGANVQAYESYEREEWAMAGNRLKAPQHRPGKPAYREHPYDASKR</sequence>
<dbReference type="AlphaFoldDB" id="A0A8C4QA17"/>
<feature type="region of interest" description="Disordered" evidence="8">
    <location>
        <begin position="219"/>
        <end position="299"/>
    </location>
</feature>
<dbReference type="InterPro" id="IPR045071">
    <property type="entry name" value="BBP-like"/>
</dbReference>
<dbReference type="SMART" id="SM00322">
    <property type="entry name" value="KH"/>
    <property type="match status" value="1"/>
</dbReference>
<evidence type="ECO:0000259" key="9">
    <source>
        <dbReference type="SMART" id="SM00322"/>
    </source>
</evidence>
<comment type="similarity">
    <text evidence="2">Belongs to the KHDRBS family.</text>
</comment>
<keyword evidence="5" id="KW-0804">Transcription</keyword>
<name>A0A8C4QA17_EPTBU</name>
<evidence type="ECO:0000256" key="1">
    <source>
        <dbReference type="ARBA" id="ARBA00004123"/>
    </source>
</evidence>
<dbReference type="Pfam" id="PF22675">
    <property type="entry name" value="KH-I_KHDC4-BBP"/>
    <property type="match status" value="1"/>
</dbReference>
<dbReference type="CDD" id="cd22384">
    <property type="entry name" value="KH-I_KHDRBS"/>
    <property type="match status" value="1"/>
</dbReference>
<organism evidence="10 11">
    <name type="scientific">Eptatretus burgeri</name>
    <name type="common">Inshore hagfish</name>
    <dbReference type="NCBI Taxonomy" id="7764"/>
    <lineage>
        <taxon>Eukaryota</taxon>
        <taxon>Metazoa</taxon>
        <taxon>Chordata</taxon>
        <taxon>Craniata</taxon>
        <taxon>Vertebrata</taxon>
        <taxon>Cyclostomata</taxon>
        <taxon>Myxini</taxon>
        <taxon>Myxiniformes</taxon>
        <taxon>Myxinidae</taxon>
        <taxon>Eptatretinae</taxon>
        <taxon>Eptatretus</taxon>
    </lineage>
</organism>
<reference evidence="10" key="1">
    <citation type="submission" date="2025-08" db="UniProtKB">
        <authorList>
            <consortium name="Ensembl"/>
        </authorList>
    </citation>
    <scope>IDENTIFICATION</scope>
</reference>
<dbReference type="GO" id="GO:0003729">
    <property type="term" value="F:mRNA binding"/>
    <property type="evidence" value="ECO:0007669"/>
    <property type="project" value="TreeGrafter"/>
</dbReference>
<dbReference type="InterPro" id="IPR032571">
    <property type="entry name" value="Qua1_dom"/>
</dbReference>
<keyword evidence="11" id="KW-1185">Reference proteome</keyword>
<dbReference type="Pfam" id="PF16568">
    <property type="entry name" value="Sam68-YY"/>
    <property type="match status" value="1"/>
</dbReference>
<feature type="region of interest" description="Disordered" evidence="8">
    <location>
        <begin position="347"/>
        <end position="370"/>
    </location>
</feature>
<feature type="compositionally biased region" description="Pro residues" evidence="8">
    <location>
        <begin position="256"/>
        <end position="270"/>
    </location>
</feature>
<dbReference type="PROSITE" id="PS50084">
    <property type="entry name" value="KH_TYPE_1"/>
    <property type="match status" value="1"/>
</dbReference>
<dbReference type="SUPFAM" id="SSF54791">
    <property type="entry name" value="Eukaryotic type KH-domain (KH-domain type I)"/>
    <property type="match status" value="1"/>
</dbReference>
<evidence type="ECO:0000256" key="5">
    <source>
        <dbReference type="ARBA" id="ARBA00023163"/>
    </source>
</evidence>
<dbReference type="InterPro" id="IPR055256">
    <property type="entry name" value="KH_1_KHDC4/BBP-like"/>
</dbReference>
<evidence type="ECO:0000256" key="2">
    <source>
        <dbReference type="ARBA" id="ARBA00010174"/>
    </source>
</evidence>
<dbReference type="InterPro" id="IPR004087">
    <property type="entry name" value="KH_dom"/>
</dbReference>
<dbReference type="PANTHER" id="PTHR11208:SF42">
    <property type="entry name" value="QUAKING RELATED 54B, ISOFORM E"/>
    <property type="match status" value="1"/>
</dbReference>
<feature type="domain" description="K Homology" evidence="9">
    <location>
        <begin position="95"/>
        <end position="193"/>
    </location>
</feature>
<evidence type="ECO:0000313" key="10">
    <source>
        <dbReference type="Ensembl" id="ENSEBUP00000011877.1"/>
    </source>
</evidence>
<dbReference type="OMA" id="ETEYENP"/>
<dbReference type="Ensembl" id="ENSEBUT00000012453.1">
    <property type="protein sequence ID" value="ENSEBUP00000011877.1"/>
    <property type="gene ID" value="ENSEBUG00000007596.1"/>
</dbReference>
<keyword evidence="6" id="KW-0539">Nucleus</keyword>
<dbReference type="GO" id="GO:0000381">
    <property type="term" value="P:regulation of alternative mRNA splicing, via spliceosome"/>
    <property type="evidence" value="ECO:0007669"/>
    <property type="project" value="TreeGrafter"/>
</dbReference>
<keyword evidence="3 7" id="KW-0694">RNA-binding</keyword>
<dbReference type="Proteomes" id="UP000694388">
    <property type="component" value="Unplaced"/>
</dbReference>
<protein>
    <submittedName>
        <fullName evidence="10">KH domain containing, RNA binding, signal transduction associated 2</fullName>
    </submittedName>
</protein>
<evidence type="ECO:0000256" key="8">
    <source>
        <dbReference type="SAM" id="MobiDB-lite"/>
    </source>
</evidence>
<keyword evidence="4" id="KW-0805">Transcription regulation</keyword>
<accession>A0A8C4QA17</accession>
<evidence type="ECO:0000256" key="7">
    <source>
        <dbReference type="PROSITE-ProRule" id="PRU00117"/>
    </source>
</evidence>